<keyword evidence="6" id="KW-1015">Disulfide bond</keyword>
<dbReference type="Proteomes" id="UP000836841">
    <property type="component" value="Chromosome 7"/>
</dbReference>
<dbReference type="Gene3D" id="3.90.70.10">
    <property type="entry name" value="Cysteine proteinases"/>
    <property type="match status" value="1"/>
</dbReference>
<feature type="chain" id="PRO_5043347685" evidence="7">
    <location>
        <begin position="27"/>
        <end position="344"/>
    </location>
</feature>
<dbReference type="GO" id="GO:0006508">
    <property type="term" value="P:proteolysis"/>
    <property type="evidence" value="ECO:0007669"/>
    <property type="project" value="UniProtKB-KW"/>
</dbReference>
<dbReference type="PRINTS" id="PR00705">
    <property type="entry name" value="PAPAIN"/>
</dbReference>
<evidence type="ECO:0000256" key="6">
    <source>
        <dbReference type="ARBA" id="ARBA00023157"/>
    </source>
</evidence>
<dbReference type="InterPro" id="IPR039417">
    <property type="entry name" value="Peptidase_C1A_papain-like"/>
</dbReference>
<dbReference type="SUPFAM" id="SSF54001">
    <property type="entry name" value="Cysteine proteinases"/>
    <property type="match status" value="1"/>
</dbReference>
<dbReference type="EMBL" id="OU466863">
    <property type="protein sequence ID" value="CAH2078170.1"/>
    <property type="molecule type" value="Genomic_DNA"/>
</dbReference>
<dbReference type="InterPro" id="IPR025660">
    <property type="entry name" value="Pept_his_AS"/>
</dbReference>
<gene>
    <name evidence="10" type="ORF">TAV2_LOCUS25906</name>
</gene>
<reference evidence="10 11" key="1">
    <citation type="submission" date="2022-03" db="EMBL/GenBank/DDBJ databases">
        <authorList>
            <person name="Nunn A."/>
            <person name="Chopra R."/>
            <person name="Nunn A."/>
            <person name="Contreras Garrido A."/>
        </authorList>
    </citation>
    <scope>NUCLEOTIDE SEQUENCE [LARGE SCALE GENOMIC DNA]</scope>
</reference>
<evidence type="ECO:0000313" key="10">
    <source>
        <dbReference type="EMBL" id="CAH2078170.1"/>
    </source>
</evidence>
<keyword evidence="4" id="KW-0378">Hydrolase</keyword>
<organism evidence="10 11">
    <name type="scientific">Thlaspi arvense</name>
    <name type="common">Field penny-cress</name>
    <dbReference type="NCBI Taxonomy" id="13288"/>
    <lineage>
        <taxon>Eukaryota</taxon>
        <taxon>Viridiplantae</taxon>
        <taxon>Streptophyta</taxon>
        <taxon>Embryophyta</taxon>
        <taxon>Tracheophyta</taxon>
        <taxon>Spermatophyta</taxon>
        <taxon>Magnoliopsida</taxon>
        <taxon>eudicotyledons</taxon>
        <taxon>Gunneridae</taxon>
        <taxon>Pentapetalae</taxon>
        <taxon>rosids</taxon>
        <taxon>malvids</taxon>
        <taxon>Brassicales</taxon>
        <taxon>Brassicaceae</taxon>
        <taxon>Thlaspideae</taxon>
        <taxon>Thlaspi</taxon>
    </lineage>
</organism>
<feature type="signal peptide" evidence="7">
    <location>
        <begin position="1"/>
        <end position="26"/>
    </location>
</feature>
<evidence type="ECO:0000256" key="7">
    <source>
        <dbReference type="SAM" id="SignalP"/>
    </source>
</evidence>
<evidence type="ECO:0000256" key="2">
    <source>
        <dbReference type="ARBA" id="ARBA00022670"/>
    </source>
</evidence>
<keyword evidence="5" id="KW-0788">Thiol protease</keyword>
<dbReference type="PROSITE" id="PS00639">
    <property type="entry name" value="THIOL_PROTEASE_HIS"/>
    <property type="match status" value="1"/>
</dbReference>
<dbReference type="FunFam" id="3.90.70.10:FF:000067">
    <property type="entry name" value="Senescence-specific cysteine protease"/>
    <property type="match status" value="1"/>
</dbReference>
<dbReference type="SMART" id="SM00645">
    <property type="entry name" value="Pept_C1"/>
    <property type="match status" value="1"/>
</dbReference>
<dbReference type="AlphaFoldDB" id="A0AAU9T5B4"/>
<dbReference type="GO" id="GO:0008234">
    <property type="term" value="F:cysteine-type peptidase activity"/>
    <property type="evidence" value="ECO:0007669"/>
    <property type="project" value="UniProtKB-KW"/>
</dbReference>
<dbReference type="Pfam" id="PF00112">
    <property type="entry name" value="Peptidase_C1"/>
    <property type="match status" value="1"/>
</dbReference>
<dbReference type="InterPro" id="IPR013128">
    <property type="entry name" value="Peptidase_C1A"/>
</dbReference>
<evidence type="ECO:0000259" key="9">
    <source>
        <dbReference type="SMART" id="SM00848"/>
    </source>
</evidence>
<dbReference type="SMART" id="SM00848">
    <property type="entry name" value="Inhibitor_I29"/>
    <property type="match status" value="1"/>
</dbReference>
<dbReference type="InterPro" id="IPR038765">
    <property type="entry name" value="Papain-like_cys_pep_sf"/>
</dbReference>
<dbReference type="InterPro" id="IPR000668">
    <property type="entry name" value="Peptidase_C1A_C"/>
</dbReference>
<dbReference type="Pfam" id="PF08246">
    <property type="entry name" value="Inhibitor_I29"/>
    <property type="match status" value="1"/>
</dbReference>
<evidence type="ECO:0000256" key="4">
    <source>
        <dbReference type="ARBA" id="ARBA00022801"/>
    </source>
</evidence>
<evidence type="ECO:0000256" key="1">
    <source>
        <dbReference type="ARBA" id="ARBA00008455"/>
    </source>
</evidence>
<feature type="domain" description="Peptidase C1A papain C-terminal" evidence="8">
    <location>
        <begin position="125"/>
        <end position="340"/>
    </location>
</feature>
<name>A0AAU9T5B4_THLAR</name>
<keyword evidence="2" id="KW-0645">Protease</keyword>
<evidence type="ECO:0000259" key="8">
    <source>
        <dbReference type="SMART" id="SM00645"/>
    </source>
</evidence>
<accession>A0AAU9T5B4</accession>
<keyword evidence="3 7" id="KW-0732">Signal</keyword>
<feature type="domain" description="Cathepsin propeptide inhibitor" evidence="9">
    <location>
        <begin position="39"/>
        <end position="96"/>
    </location>
</feature>
<evidence type="ECO:0000313" key="11">
    <source>
        <dbReference type="Proteomes" id="UP000836841"/>
    </source>
</evidence>
<keyword evidence="11" id="KW-1185">Reference proteome</keyword>
<evidence type="ECO:0000256" key="3">
    <source>
        <dbReference type="ARBA" id="ARBA00022729"/>
    </source>
</evidence>
<dbReference type="CDD" id="cd02248">
    <property type="entry name" value="Peptidase_C1A"/>
    <property type="match status" value="1"/>
</dbReference>
<sequence>MGFVSRSACMTICYLLIIFLLSPSSARDLPVDEDVGLIFQKWMSQHGKIYENALGETEQRFQIFKDNLRFIEQHNAKNLSYQLGLTRFADLTVQEYRDFLSHPLEPRQRALNISRNYVPLDVGQLLESVDWRNKGAVTGIKDQGVCNSCWAFSTVAAVEGLHKIVTGELVSLSEQELVDCNTANNGCYGGGFMDKAFTFLTNNNGLYSQIDYPYSGSQGYCSSKQMSHKLVTIDGYQDVPQNDEISLMNAVARQPVSVGIDKKSQEFMLYKSGIFTGPCGTNLDHAVTIIGYGSENGQDYWIVRNSWGTMWGDAGYAKMARNFQNPTGICGITMLASYPIKNHA</sequence>
<dbReference type="PANTHER" id="PTHR12411">
    <property type="entry name" value="CYSTEINE PROTEASE FAMILY C1-RELATED"/>
    <property type="match status" value="1"/>
</dbReference>
<evidence type="ECO:0000256" key="5">
    <source>
        <dbReference type="ARBA" id="ARBA00022807"/>
    </source>
</evidence>
<proteinExistence type="inferred from homology"/>
<protein>
    <submittedName>
        <fullName evidence="10">Uncharacterized protein</fullName>
    </submittedName>
</protein>
<comment type="similarity">
    <text evidence="1">Belongs to the peptidase C1 family.</text>
</comment>
<dbReference type="InterPro" id="IPR013201">
    <property type="entry name" value="Prot_inhib_I29"/>
</dbReference>